<evidence type="ECO:0000313" key="3">
    <source>
        <dbReference type="Proteomes" id="UP001447188"/>
    </source>
</evidence>
<proteinExistence type="predicted"/>
<dbReference type="Proteomes" id="UP001447188">
    <property type="component" value="Unassembled WGS sequence"/>
</dbReference>
<name>A0ABR3GIV1_9PEZI</name>
<sequence length="194" mass="21532">MRFSTIVISLTSLVLGTNAVLDLGYTHAWDLTIGGRGRWRGVIDVQLENGQMYIGNTTNKPPNPNPSLRYEIVGMRNLAGEIISAAKLVGYPNYTTPDQGLYMWQSEAGFVYGPIAESPVYLKSWWFTPGPTNNPQPRLTLDGNSTGKALWNESKLRWDFFIGSGIPADRVQDMIDIDFTVTEYCGPAINDYCG</sequence>
<accession>A0ABR3GIV1</accession>
<evidence type="ECO:0000313" key="2">
    <source>
        <dbReference type="EMBL" id="KAL0635852.1"/>
    </source>
</evidence>
<reference evidence="2 3" key="1">
    <citation type="submission" date="2024-02" db="EMBL/GenBank/DDBJ databases">
        <title>Discinaceae phylogenomics.</title>
        <authorList>
            <person name="Dirks A.C."/>
            <person name="James T.Y."/>
        </authorList>
    </citation>
    <scope>NUCLEOTIDE SEQUENCE [LARGE SCALE GENOMIC DNA]</scope>
    <source>
        <strain evidence="2 3">ACD0624</strain>
    </source>
</reference>
<feature type="chain" id="PRO_5047286295" evidence="1">
    <location>
        <begin position="20"/>
        <end position="194"/>
    </location>
</feature>
<keyword evidence="1" id="KW-0732">Signal</keyword>
<evidence type="ECO:0000256" key="1">
    <source>
        <dbReference type="SAM" id="SignalP"/>
    </source>
</evidence>
<gene>
    <name evidence="2" type="ORF">Q9L58_005193</name>
</gene>
<dbReference type="EMBL" id="JBBBZM010000061">
    <property type="protein sequence ID" value="KAL0635852.1"/>
    <property type="molecule type" value="Genomic_DNA"/>
</dbReference>
<organism evidence="2 3">
    <name type="scientific">Discina gigas</name>
    <dbReference type="NCBI Taxonomy" id="1032678"/>
    <lineage>
        <taxon>Eukaryota</taxon>
        <taxon>Fungi</taxon>
        <taxon>Dikarya</taxon>
        <taxon>Ascomycota</taxon>
        <taxon>Pezizomycotina</taxon>
        <taxon>Pezizomycetes</taxon>
        <taxon>Pezizales</taxon>
        <taxon>Discinaceae</taxon>
        <taxon>Discina</taxon>
    </lineage>
</organism>
<comment type="caution">
    <text evidence="2">The sequence shown here is derived from an EMBL/GenBank/DDBJ whole genome shotgun (WGS) entry which is preliminary data.</text>
</comment>
<protein>
    <submittedName>
        <fullName evidence="2">Uncharacterized protein</fullName>
    </submittedName>
</protein>
<feature type="signal peptide" evidence="1">
    <location>
        <begin position="1"/>
        <end position="19"/>
    </location>
</feature>
<keyword evidence="3" id="KW-1185">Reference proteome</keyword>